<gene>
    <name evidence="1" type="ORF">CP49_40685</name>
</gene>
<reference evidence="1 2" key="1">
    <citation type="submission" date="2014-03" db="EMBL/GenBank/DDBJ databases">
        <title>Bradyrhizobium valentinum sp. nov., isolated from effective nodules of Lupinus mariae-josephae, a lupine endemic of basic-lime soils in Eastern Spain.</title>
        <authorList>
            <person name="Duran D."/>
            <person name="Rey L."/>
            <person name="Navarro A."/>
            <person name="Busquets A."/>
            <person name="Imperial J."/>
            <person name="Ruiz-Argueso T."/>
        </authorList>
    </citation>
    <scope>NUCLEOTIDE SEQUENCE [LARGE SCALE GENOMIC DNA]</scope>
    <source>
        <strain evidence="1 2">LmjM3</strain>
    </source>
</reference>
<evidence type="ECO:0000313" key="1">
    <source>
        <dbReference type="EMBL" id="KRQ91734.1"/>
    </source>
</evidence>
<accession>A0A0R3K839</accession>
<dbReference type="AlphaFoldDB" id="A0A0R3K839"/>
<proteinExistence type="predicted"/>
<organism evidence="1 2">
    <name type="scientific">Bradyrhizobium valentinum</name>
    <dbReference type="NCBI Taxonomy" id="1518501"/>
    <lineage>
        <taxon>Bacteria</taxon>
        <taxon>Pseudomonadati</taxon>
        <taxon>Pseudomonadota</taxon>
        <taxon>Alphaproteobacteria</taxon>
        <taxon>Hyphomicrobiales</taxon>
        <taxon>Nitrobacteraceae</taxon>
        <taxon>Bradyrhizobium</taxon>
    </lineage>
</organism>
<evidence type="ECO:0000313" key="2">
    <source>
        <dbReference type="Proteomes" id="UP000051913"/>
    </source>
</evidence>
<dbReference type="EMBL" id="LLXX01000233">
    <property type="protein sequence ID" value="KRQ91734.1"/>
    <property type="molecule type" value="Genomic_DNA"/>
</dbReference>
<comment type="caution">
    <text evidence="1">The sequence shown here is derived from an EMBL/GenBank/DDBJ whole genome shotgun (WGS) entry which is preliminary data.</text>
</comment>
<protein>
    <submittedName>
        <fullName evidence="1">Uncharacterized protein</fullName>
    </submittedName>
</protein>
<dbReference type="Proteomes" id="UP000051913">
    <property type="component" value="Unassembled WGS sequence"/>
</dbReference>
<keyword evidence="2" id="KW-1185">Reference proteome</keyword>
<name>A0A0R3K839_9BRAD</name>
<sequence length="402" mass="45820">MKDGCEWTHSTHGKVFRVSEVRELHFLLVADLRGFFFNPHRPDGVTFQADVPPVHISVKPREPEQDGSGSHHGLDCRVLSSRMVDPELWEFASALIDKRFKMYPGVQIELPLLRDKQELINGSGKIAEGFGVPLELYPPELQNICDAAANDLRSTAERFFKLLRWQQEIDGPHHVFEWDPALYWRTSPSGEYYIVGRRQQTSIGRSPAGIEWEEADERDFRDLWAKVEAAEPLGHELLREAQGAVRAAPRSALLLAASALEAGIKTHIARLAPETEWLMMEAPAPPVNKMLRDYLPQLHAAKGVGLAEWGKLRPLFKEAEELAKHRNKLTHSGEMPEAVIAKLPSFLDTVSDLLYILDVVEGNEWARHNVQFKTRALLDWPTTRRRRRYIIRATHPSMLFDD</sequence>